<reference evidence="5" key="2">
    <citation type="submission" date="2018-07" db="EMBL/GenBank/DDBJ databases">
        <authorList>
            <consortium name="NCBI Pathogen Detection Project"/>
        </authorList>
    </citation>
    <scope>NUCLEOTIDE SEQUENCE</scope>
    <source>
        <strain evidence="5">11-1391</strain>
    </source>
</reference>
<keyword evidence="2" id="KW-0238">DNA-binding</keyword>
<keyword evidence="5" id="KW-0540">Nuclease</keyword>
<evidence type="ECO:0000256" key="2">
    <source>
        <dbReference type="ARBA" id="ARBA00023125"/>
    </source>
</evidence>
<evidence type="ECO:0000313" key="5">
    <source>
        <dbReference type="EMBL" id="HAC6764958.1"/>
    </source>
</evidence>
<dbReference type="AlphaFoldDB" id="A0A702GGD0"/>
<dbReference type="InterPro" id="IPR001471">
    <property type="entry name" value="AP2/ERF_dom"/>
</dbReference>
<dbReference type="PROSITE" id="PS51032">
    <property type="entry name" value="AP2_ERF"/>
    <property type="match status" value="1"/>
</dbReference>
<keyword evidence="1" id="KW-0805">Transcription regulation</keyword>
<dbReference type="InterPro" id="IPR044925">
    <property type="entry name" value="His-Me_finger_sf"/>
</dbReference>
<dbReference type="Gene3D" id="3.90.75.20">
    <property type="match status" value="1"/>
</dbReference>
<reference evidence="5" key="1">
    <citation type="journal article" date="2018" name="Genome Biol.">
        <title>SKESA: strategic k-mer extension for scrupulous assemblies.</title>
        <authorList>
            <person name="Souvorov A."/>
            <person name="Agarwala R."/>
            <person name="Lipman D.J."/>
        </authorList>
    </citation>
    <scope>NUCLEOTIDE SEQUENCE</scope>
    <source>
        <strain evidence="5">11-1391</strain>
    </source>
</reference>
<sequence>MTGENLIKLLHYNPETGVFTWLVKPNRRIPVGSKAGSINRQGYIKIKLNGVDYKAHRLAWLYMKDKWPEKGIDHIDNVKTHNWFSNLREADQHQNMTNCGAHKNNTSGYKGVNFHSIACKWVAQIRFDGKRVHLGLFDTPESAFDAYCTAAKKHHGEFSNTSGGDKWVNID</sequence>
<evidence type="ECO:0000256" key="3">
    <source>
        <dbReference type="ARBA" id="ARBA00023163"/>
    </source>
</evidence>
<dbReference type="InterPro" id="IPR016177">
    <property type="entry name" value="DNA-bd_dom_sf"/>
</dbReference>
<gene>
    <name evidence="5" type="ORF">G0D47_09725</name>
</gene>
<dbReference type="GO" id="GO:0003677">
    <property type="term" value="F:DNA binding"/>
    <property type="evidence" value="ECO:0007669"/>
    <property type="project" value="UniProtKB-KW"/>
</dbReference>
<dbReference type="SMART" id="SM00380">
    <property type="entry name" value="AP2"/>
    <property type="match status" value="1"/>
</dbReference>
<dbReference type="SUPFAM" id="SSF54171">
    <property type="entry name" value="DNA-binding domain"/>
    <property type="match status" value="1"/>
</dbReference>
<evidence type="ECO:0000256" key="1">
    <source>
        <dbReference type="ARBA" id="ARBA00023015"/>
    </source>
</evidence>
<dbReference type="GO" id="GO:0003700">
    <property type="term" value="F:DNA-binding transcription factor activity"/>
    <property type="evidence" value="ECO:0007669"/>
    <property type="project" value="InterPro"/>
</dbReference>
<keyword evidence="5" id="KW-0378">Hydrolase</keyword>
<dbReference type="InterPro" id="IPR036955">
    <property type="entry name" value="AP2/ERF_dom_sf"/>
</dbReference>
<name>A0A702GGD0_SALDZ</name>
<dbReference type="EMBL" id="DAAMII010000008">
    <property type="protein sequence ID" value="HAC6764958.1"/>
    <property type="molecule type" value="Genomic_DNA"/>
</dbReference>
<dbReference type="GO" id="GO:0004519">
    <property type="term" value="F:endonuclease activity"/>
    <property type="evidence" value="ECO:0007669"/>
    <property type="project" value="UniProtKB-KW"/>
</dbReference>
<keyword evidence="5" id="KW-0255">Endonuclease</keyword>
<organism evidence="5">
    <name type="scientific">Salmonella diarizonae</name>
    <dbReference type="NCBI Taxonomy" id="59204"/>
    <lineage>
        <taxon>Bacteria</taxon>
        <taxon>Pseudomonadati</taxon>
        <taxon>Pseudomonadota</taxon>
        <taxon>Gammaproteobacteria</taxon>
        <taxon>Enterobacterales</taxon>
        <taxon>Enterobacteriaceae</taxon>
        <taxon>Salmonella</taxon>
    </lineage>
</organism>
<dbReference type="Pfam" id="PF13392">
    <property type="entry name" value="HNH_3"/>
    <property type="match status" value="1"/>
</dbReference>
<feature type="domain" description="AP2/ERF" evidence="4">
    <location>
        <begin position="108"/>
        <end position="171"/>
    </location>
</feature>
<dbReference type="InterPro" id="IPR003615">
    <property type="entry name" value="HNH_nuc"/>
</dbReference>
<keyword evidence="3" id="KW-0804">Transcription</keyword>
<proteinExistence type="predicted"/>
<protein>
    <submittedName>
        <fullName evidence="5">HNH endonuclease</fullName>
    </submittedName>
</protein>
<dbReference type="SUPFAM" id="SSF54060">
    <property type="entry name" value="His-Me finger endonucleases"/>
    <property type="match status" value="1"/>
</dbReference>
<dbReference type="Gene3D" id="3.30.730.10">
    <property type="entry name" value="AP2/ERF domain"/>
    <property type="match status" value="1"/>
</dbReference>
<comment type="caution">
    <text evidence="5">The sequence shown here is derived from an EMBL/GenBank/DDBJ whole genome shotgun (WGS) entry which is preliminary data.</text>
</comment>
<accession>A0A702GGD0</accession>
<evidence type="ECO:0000259" key="4">
    <source>
        <dbReference type="PROSITE" id="PS51032"/>
    </source>
</evidence>